<dbReference type="SUPFAM" id="SSF50891">
    <property type="entry name" value="Cyclophilin-like"/>
    <property type="match status" value="1"/>
</dbReference>
<keyword evidence="3" id="KW-0067">ATP-binding</keyword>
<dbReference type="PANTHER" id="PTHR43309">
    <property type="entry name" value="5-OXOPROLINASE SUBUNIT C"/>
    <property type="match status" value="1"/>
</dbReference>
<name>A0ABS1HLM2_9BACT</name>
<reference evidence="5 6" key="1">
    <citation type="submission" date="2021-01" db="EMBL/GenBank/DDBJ databases">
        <title>Carboxyliciviraga sp.nov., isolated from coastal sediments.</title>
        <authorList>
            <person name="Lu D."/>
            <person name="Zhang T."/>
        </authorList>
    </citation>
    <scope>NUCLEOTIDE SEQUENCE [LARGE SCALE GENOMIC DNA]</scope>
    <source>
        <strain evidence="5 6">N1Y132</strain>
    </source>
</reference>
<dbReference type="NCBIfam" id="TIGR00724">
    <property type="entry name" value="urea_amlyse_rel"/>
    <property type="match status" value="1"/>
</dbReference>
<keyword evidence="2" id="KW-0378">Hydrolase</keyword>
<feature type="domain" description="Carboxyltransferase" evidence="4">
    <location>
        <begin position="25"/>
        <end position="304"/>
    </location>
</feature>
<dbReference type="InterPro" id="IPR029000">
    <property type="entry name" value="Cyclophilin-like_dom_sf"/>
</dbReference>
<comment type="caution">
    <text evidence="5">The sequence shown here is derived from an EMBL/GenBank/DDBJ whole genome shotgun (WGS) entry which is preliminary data.</text>
</comment>
<proteinExistence type="predicted"/>
<evidence type="ECO:0000256" key="1">
    <source>
        <dbReference type="ARBA" id="ARBA00022741"/>
    </source>
</evidence>
<dbReference type="Pfam" id="PF02626">
    <property type="entry name" value="CT_A_B"/>
    <property type="match status" value="1"/>
</dbReference>
<keyword evidence="1" id="KW-0547">Nucleotide-binding</keyword>
<dbReference type="PANTHER" id="PTHR43309:SF5">
    <property type="entry name" value="5-OXOPROLINASE SUBUNIT C"/>
    <property type="match status" value="1"/>
</dbReference>
<evidence type="ECO:0000256" key="2">
    <source>
        <dbReference type="ARBA" id="ARBA00022801"/>
    </source>
</evidence>
<evidence type="ECO:0000256" key="3">
    <source>
        <dbReference type="ARBA" id="ARBA00022840"/>
    </source>
</evidence>
<evidence type="ECO:0000313" key="5">
    <source>
        <dbReference type="EMBL" id="MBK3518583.1"/>
    </source>
</evidence>
<sequence>MGKIKILKPGLLSTIQDLGRVGYQQFGMPVSGAMDTHALQMANLLVGNKPSDACIEATLMGPEIEFMTDAQIGLAGALSDVTINNIPVDAFTNHLVKKGDVLKTDIFKQGSRLYIAIAGGFDVPVVMGSQSTYLRGKLGGYGGRALQEGDEIEIGKGRAICQRRLNPDCLLLPQNTNTINVIAAIESEAFTLAGITNFLSENYTVSSQSDRMGYRLNGPHIAHRHGADILSAGIANGTIQVPAHGEPIIMLADRQTIGGYTKIANVISADLPLLGQMKAGDKIRFKEVRLDEAHRLLREQNEMLLRAITAQNN</sequence>
<evidence type="ECO:0000259" key="4">
    <source>
        <dbReference type="SMART" id="SM00797"/>
    </source>
</evidence>
<dbReference type="Gene3D" id="2.40.100.10">
    <property type="entry name" value="Cyclophilin-like"/>
    <property type="match status" value="1"/>
</dbReference>
<dbReference type="RefSeq" id="WP_200465810.1">
    <property type="nucleotide sequence ID" value="NZ_JAENRR010000037.1"/>
</dbReference>
<accession>A0ABS1HLM2</accession>
<gene>
    <name evidence="5" type="ORF">JIV24_14655</name>
</gene>
<dbReference type="Proteomes" id="UP000605676">
    <property type="component" value="Unassembled WGS sequence"/>
</dbReference>
<keyword evidence="6" id="KW-1185">Reference proteome</keyword>
<dbReference type="InterPro" id="IPR052708">
    <property type="entry name" value="PxpC"/>
</dbReference>
<organism evidence="5 6">
    <name type="scientific">Carboxylicivirga marina</name>
    <dbReference type="NCBI Taxonomy" id="2800988"/>
    <lineage>
        <taxon>Bacteria</taxon>
        <taxon>Pseudomonadati</taxon>
        <taxon>Bacteroidota</taxon>
        <taxon>Bacteroidia</taxon>
        <taxon>Marinilabiliales</taxon>
        <taxon>Marinilabiliaceae</taxon>
        <taxon>Carboxylicivirga</taxon>
    </lineage>
</organism>
<dbReference type="SMART" id="SM00797">
    <property type="entry name" value="AHS2"/>
    <property type="match status" value="1"/>
</dbReference>
<dbReference type="EMBL" id="JAENRR010000037">
    <property type="protein sequence ID" value="MBK3518583.1"/>
    <property type="molecule type" value="Genomic_DNA"/>
</dbReference>
<protein>
    <submittedName>
        <fullName evidence="5">Biotin-dependent carboxyltransferase family protein</fullName>
    </submittedName>
</protein>
<evidence type="ECO:0000313" key="6">
    <source>
        <dbReference type="Proteomes" id="UP000605676"/>
    </source>
</evidence>
<dbReference type="InterPro" id="IPR003778">
    <property type="entry name" value="CT_A_B"/>
</dbReference>